<evidence type="ECO:0000313" key="8">
    <source>
        <dbReference type="EMBL" id="MPM84452.1"/>
    </source>
</evidence>
<comment type="subcellular location">
    <subcellularLocation>
        <location evidence="1">Cell membrane</location>
        <topology evidence="1">Multi-pass membrane protein</topology>
    </subcellularLocation>
</comment>
<sequence>MTIIAIRVLGPKFGVKTVVGFTLLSAWISLLEFTWGYDPLVEGDPLLSSIFGGVLIGFGLGLIFKSKASSGGSDIVAMIINKYTKLPVGQLLIAVDASIVMISLIAFDDWKIPLYSWIVIFITGRVVDAVIQGISYDKTCMIITDKPDEVSRKILEDLNRGGTFIKARGMYSGQEKDMIYTVVNRREVAILQDFIRQTDPNAFMSVIDANEIVGNGFKPFSEKAQ</sequence>
<dbReference type="CDD" id="cd16380">
    <property type="entry name" value="YitT_C"/>
    <property type="match status" value="1"/>
</dbReference>
<proteinExistence type="predicted"/>
<organism evidence="8">
    <name type="scientific">bioreactor metagenome</name>
    <dbReference type="NCBI Taxonomy" id="1076179"/>
    <lineage>
        <taxon>unclassified sequences</taxon>
        <taxon>metagenomes</taxon>
        <taxon>ecological metagenomes</taxon>
    </lineage>
</organism>
<keyword evidence="3 6" id="KW-0812">Transmembrane</keyword>
<dbReference type="InterPro" id="IPR051461">
    <property type="entry name" value="UPF0750_membrane"/>
</dbReference>
<feature type="transmembrane region" description="Helical" evidence="6">
    <location>
        <begin position="86"/>
        <end position="106"/>
    </location>
</feature>
<keyword evidence="2" id="KW-1003">Cell membrane</keyword>
<feature type="transmembrane region" description="Helical" evidence="6">
    <location>
        <begin position="46"/>
        <end position="65"/>
    </location>
</feature>
<dbReference type="Pfam" id="PF10035">
    <property type="entry name" value="DUF2179"/>
    <property type="match status" value="1"/>
</dbReference>
<evidence type="ECO:0000256" key="1">
    <source>
        <dbReference type="ARBA" id="ARBA00004651"/>
    </source>
</evidence>
<evidence type="ECO:0000256" key="3">
    <source>
        <dbReference type="ARBA" id="ARBA00022692"/>
    </source>
</evidence>
<evidence type="ECO:0000256" key="6">
    <source>
        <dbReference type="SAM" id="Phobius"/>
    </source>
</evidence>
<reference evidence="8" key="1">
    <citation type="submission" date="2019-08" db="EMBL/GenBank/DDBJ databases">
        <authorList>
            <person name="Kucharzyk K."/>
            <person name="Murdoch R.W."/>
            <person name="Higgins S."/>
            <person name="Loffler F."/>
        </authorList>
    </citation>
    <scope>NUCLEOTIDE SEQUENCE</scope>
</reference>
<keyword evidence="5 6" id="KW-0472">Membrane</keyword>
<evidence type="ECO:0000256" key="4">
    <source>
        <dbReference type="ARBA" id="ARBA00022989"/>
    </source>
</evidence>
<keyword evidence="4 6" id="KW-1133">Transmembrane helix</keyword>
<feature type="domain" description="DUF2179" evidence="7">
    <location>
        <begin position="160"/>
        <end position="214"/>
    </location>
</feature>
<dbReference type="EMBL" id="VSSQ01032996">
    <property type="protein sequence ID" value="MPM84452.1"/>
    <property type="molecule type" value="Genomic_DNA"/>
</dbReference>
<evidence type="ECO:0000256" key="2">
    <source>
        <dbReference type="ARBA" id="ARBA00022475"/>
    </source>
</evidence>
<dbReference type="AlphaFoldDB" id="A0A645D746"/>
<accession>A0A645D746</accession>
<dbReference type="InterPro" id="IPR019264">
    <property type="entry name" value="DUF2179"/>
</dbReference>
<dbReference type="Pfam" id="PF02588">
    <property type="entry name" value="YitT_membrane"/>
    <property type="match status" value="1"/>
</dbReference>
<evidence type="ECO:0000256" key="5">
    <source>
        <dbReference type="ARBA" id="ARBA00023136"/>
    </source>
</evidence>
<comment type="caution">
    <text evidence="8">The sequence shown here is derived from an EMBL/GenBank/DDBJ whole genome shotgun (WGS) entry which is preliminary data.</text>
</comment>
<dbReference type="GO" id="GO:0005886">
    <property type="term" value="C:plasma membrane"/>
    <property type="evidence" value="ECO:0007669"/>
    <property type="project" value="UniProtKB-SubCell"/>
</dbReference>
<protein>
    <recommendedName>
        <fullName evidence="7">DUF2179 domain-containing protein</fullName>
    </recommendedName>
</protein>
<name>A0A645D746_9ZZZZ</name>
<gene>
    <name evidence="8" type="ORF">SDC9_131524</name>
</gene>
<dbReference type="PANTHER" id="PTHR33545">
    <property type="entry name" value="UPF0750 MEMBRANE PROTEIN YITT-RELATED"/>
    <property type="match status" value="1"/>
</dbReference>
<dbReference type="InterPro" id="IPR003740">
    <property type="entry name" value="YitT"/>
</dbReference>
<dbReference type="InterPro" id="IPR015867">
    <property type="entry name" value="N-reg_PII/ATP_PRibTrfase_C"/>
</dbReference>
<feature type="transmembrane region" description="Helical" evidence="6">
    <location>
        <begin position="13"/>
        <end position="34"/>
    </location>
</feature>
<feature type="transmembrane region" description="Helical" evidence="6">
    <location>
        <begin position="112"/>
        <end position="131"/>
    </location>
</feature>
<evidence type="ECO:0000259" key="7">
    <source>
        <dbReference type="Pfam" id="PF10035"/>
    </source>
</evidence>
<dbReference type="Gene3D" id="3.30.70.120">
    <property type="match status" value="1"/>
</dbReference>
<dbReference type="PANTHER" id="PTHR33545:SF5">
    <property type="entry name" value="UPF0750 MEMBRANE PROTEIN YITT"/>
    <property type="match status" value="1"/>
</dbReference>